<name>A0AAV7Z119_9EUKA</name>
<comment type="pathway">
    <text evidence="1">Metabolic intermediate biosynthesis; 5-phospho-alpha-D-ribose 1-diphosphate biosynthesis; 5-phospho-alpha-D-ribose 1-diphosphate from D-ribose 5-phosphate (route I): step 1/1.</text>
</comment>
<dbReference type="CDD" id="cd06223">
    <property type="entry name" value="PRTases_typeI"/>
    <property type="match status" value="1"/>
</dbReference>
<evidence type="ECO:0000256" key="6">
    <source>
        <dbReference type="ARBA" id="ARBA00022741"/>
    </source>
</evidence>
<comment type="catalytic activity">
    <reaction evidence="9">
        <text>D-ribose 5-phosphate + ATP = 5-phospho-alpha-D-ribose 1-diphosphate + AMP + H(+)</text>
        <dbReference type="Rhea" id="RHEA:15609"/>
        <dbReference type="ChEBI" id="CHEBI:15378"/>
        <dbReference type="ChEBI" id="CHEBI:30616"/>
        <dbReference type="ChEBI" id="CHEBI:58017"/>
        <dbReference type="ChEBI" id="CHEBI:78346"/>
        <dbReference type="ChEBI" id="CHEBI:456215"/>
        <dbReference type="EC" id="2.7.6.1"/>
    </reaction>
</comment>
<dbReference type="GO" id="GO:0005524">
    <property type="term" value="F:ATP binding"/>
    <property type="evidence" value="ECO:0007669"/>
    <property type="project" value="UniProtKB-KW"/>
</dbReference>
<comment type="similarity">
    <text evidence="2">Belongs to the ribose-phosphate pyrophosphokinase family.</text>
</comment>
<dbReference type="PANTHER" id="PTHR10210:SF32">
    <property type="entry name" value="RIBOSE-PHOSPHATE PYROPHOSPHOKINASE 2"/>
    <property type="match status" value="1"/>
</dbReference>
<dbReference type="InterPro" id="IPR029057">
    <property type="entry name" value="PRTase-like"/>
</dbReference>
<accession>A0AAV7Z119</accession>
<dbReference type="GO" id="GO:0005737">
    <property type="term" value="C:cytoplasm"/>
    <property type="evidence" value="ECO:0007669"/>
    <property type="project" value="TreeGrafter"/>
</dbReference>
<dbReference type="SUPFAM" id="SSF53271">
    <property type="entry name" value="PRTase-like"/>
    <property type="match status" value="2"/>
</dbReference>
<dbReference type="GO" id="GO:0006164">
    <property type="term" value="P:purine nucleotide biosynthetic process"/>
    <property type="evidence" value="ECO:0007669"/>
    <property type="project" value="TreeGrafter"/>
</dbReference>
<keyword evidence="6" id="KW-0547">Nucleotide-binding</keyword>
<dbReference type="EC" id="2.7.6.1" evidence="3"/>
<dbReference type="GO" id="GO:0006015">
    <property type="term" value="P:5-phosphoribose 1-diphosphate biosynthetic process"/>
    <property type="evidence" value="ECO:0007669"/>
    <property type="project" value="TreeGrafter"/>
</dbReference>
<organism evidence="11 12">
    <name type="scientific">Anaeramoeba flamelloides</name>
    <dbReference type="NCBI Taxonomy" id="1746091"/>
    <lineage>
        <taxon>Eukaryota</taxon>
        <taxon>Metamonada</taxon>
        <taxon>Anaeramoebidae</taxon>
        <taxon>Anaeramoeba</taxon>
    </lineage>
</organism>
<dbReference type="GO" id="GO:0000287">
    <property type="term" value="F:magnesium ion binding"/>
    <property type="evidence" value="ECO:0007669"/>
    <property type="project" value="InterPro"/>
</dbReference>
<dbReference type="InterPro" id="IPR000836">
    <property type="entry name" value="PRTase_dom"/>
</dbReference>
<dbReference type="SMART" id="SM01400">
    <property type="entry name" value="Pribosyltran_N"/>
    <property type="match status" value="1"/>
</dbReference>
<dbReference type="EMBL" id="JANTQA010000042">
    <property type="protein sequence ID" value="KAJ3434811.1"/>
    <property type="molecule type" value="Genomic_DNA"/>
</dbReference>
<dbReference type="Proteomes" id="UP001146793">
    <property type="component" value="Unassembled WGS sequence"/>
</dbReference>
<dbReference type="AlphaFoldDB" id="A0AAV7Z119"/>
<evidence type="ECO:0000256" key="4">
    <source>
        <dbReference type="ARBA" id="ARBA00022679"/>
    </source>
</evidence>
<protein>
    <recommendedName>
        <fullName evidence="3">ribose-phosphate diphosphokinase</fullName>
        <ecNumber evidence="3">2.7.6.1</ecNumber>
    </recommendedName>
</protein>
<dbReference type="InterPro" id="IPR029099">
    <property type="entry name" value="Pribosyltran_N"/>
</dbReference>
<evidence type="ECO:0000256" key="7">
    <source>
        <dbReference type="ARBA" id="ARBA00022777"/>
    </source>
</evidence>
<evidence type="ECO:0000256" key="9">
    <source>
        <dbReference type="ARBA" id="ARBA00049535"/>
    </source>
</evidence>
<reference evidence="11" key="1">
    <citation type="submission" date="2022-08" db="EMBL/GenBank/DDBJ databases">
        <title>Novel sulphate-reducing endosymbionts in the free-living metamonad Anaeramoeba.</title>
        <authorList>
            <person name="Jerlstrom-Hultqvist J."/>
            <person name="Cepicka I."/>
            <person name="Gallot-Lavallee L."/>
            <person name="Salas-Leiva D."/>
            <person name="Curtis B.A."/>
            <person name="Zahonova K."/>
            <person name="Pipaliya S."/>
            <person name="Dacks J."/>
            <person name="Roger A.J."/>
        </authorList>
    </citation>
    <scope>NUCLEOTIDE SEQUENCE</scope>
    <source>
        <strain evidence="11">Busselton2</strain>
    </source>
</reference>
<dbReference type="Pfam" id="PF13793">
    <property type="entry name" value="Pribosyltran_N"/>
    <property type="match status" value="1"/>
</dbReference>
<keyword evidence="8" id="KW-0067">ATP-binding</keyword>
<evidence type="ECO:0000256" key="1">
    <source>
        <dbReference type="ARBA" id="ARBA00004996"/>
    </source>
</evidence>
<sequence>MSKGFIFSTKSSKYFADLMLEKLKGEFEAGSLERSESIDGMQYHRVHFNKSPILGNTIVFVASTADDKDFLELLRVGMAVSNFGAKKCIFVIPYFGYSTMERAVKYGEIVTAKCNCQLLSSIPNNTTGNLFLMLDLHAPSICHYFEGPCVREELYADQVLLQGIIALNVNKDLIMFGSADLGKTRRVSSYAKYFNTTIALIRKTRNMEETQTREVIGDVKGKHVIIYDDMTRSGKSLVNACNVYLEYGAISVSAALSHLALNNDQTAETLINSKIEKIITTNSHPMSQHPIIQKSDKFKILDVSSVFADKIQTWKYSLK</sequence>
<evidence type="ECO:0000256" key="5">
    <source>
        <dbReference type="ARBA" id="ARBA00022727"/>
    </source>
</evidence>
<gene>
    <name evidence="11" type="ORF">M0812_01932</name>
</gene>
<proteinExistence type="inferred from homology"/>
<comment type="caution">
    <text evidence="11">The sequence shown here is derived from an EMBL/GenBank/DDBJ whole genome shotgun (WGS) entry which is preliminary data.</text>
</comment>
<dbReference type="InterPro" id="IPR005946">
    <property type="entry name" value="Rib-P_diPkinase"/>
</dbReference>
<keyword evidence="7" id="KW-0418">Kinase</keyword>
<dbReference type="GO" id="GO:0004749">
    <property type="term" value="F:ribose phosphate diphosphokinase activity"/>
    <property type="evidence" value="ECO:0007669"/>
    <property type="project" value="UniProtKB-EC"/>
</dbReference>
<evidence type="ECO:0000256" key="2">
    <source>
        <dbReference type="ARBA" id="ARBA00006478"/>
    </source>
</evidence>
<evidence type="ECO:0000313" key="11">
    <source>
        <dbReference type="EMBL" id="KAJ3434811.1"/>
    </source>
</evidence>
<dbReference type="GO" id="GO:0016301">
    <property type="term" value="F:kinase activity"/>
    <property type="evidence" value="ECO:0007669"/>
    <property type="project" value="UniProtKB-KW"/>
</dbReference>
<dbReference type="NCBIfam" id="TIGR01251">
    <property type="entry name" value="ribP_PPkin"/>
    <property type="match status" value="1"/>
</dbReference>
<evidence type="ECO:0000259" key="10">
    <source>
        <dbReference type="Pfam" id="PF13793"/>
    </source>
</evidence>
<dbReference type="Pfam" id="PF14572">
    <property type="entry name" value="Pribosyl_synth"/>
    <property type="match status" value="1"/>
</dbReference>
<dbReference type="PANTHER" id="PTHR10210">
    <property type="entry name" value="RIBOSE-PHOSPHATE DIPHOSPHOKINASE FAMILY MEMBER"/>
    <property type="match status" value="1"/>
</dbReference>
<evidence type="ECO:0000313" key="12">
    <source>
        <dbReference type="Proteomes" id="UP001146793"/>
    </source>
</evidence>
<evidence type="ECO:0000256" key="3">
    <source>
        <dbReference type="ARBA" id="ARBA00013247"/>
    </source>
</evidence>
<dbReference type="Gene3D" id="3.40.50.2020">
    <property type="match status" value="2"/>
</dbReference>
<feature type="domain" description="Ribose-phosphate pyrophosphokinase N-terminal" evidence="10">
    <location>
        <begin position="6"/>
        <end position="121"/>
    </location>
</feature>
<evidence type="ECO:0000256" key="8">
    <source>
        <dbReference type="ARBA" id="ARBA00022840"/>
    </source>
</evidence>
<dbReference type="GO" id="GO:0002189">
    <property type="term" value="C:ribose phosphate diphosphokinase complex"/>
    <property type="evidence" value="ECO:0007669"/>
    <property type="project" value="TreeGrafter"/>
</dbReference>
<keyword evidence="4" id="KW-0808">Transferase</keyword>
<keyword evidence="5" id="KW-0545">Nucleotide biosynthesis</keyword>